<evidence type="ECO:0000256" key="1">
    <source>
        <dbReference type="ARBA" id="ARBA00000798"/>
    </source>
</evidence>
<evidence type="ECO:0000256" key="8">
    <source>
        <dbReference type="ARBA" id="ARBA00022963"/>
    </source>
</evidence>
<dbReference type="PROSITE" id="PS50004">
    <property type="entry name" value="C2"/>
    <property type="match status" value="1"/>
</dbReference>
<comment type="caution">
    <text evidence="13">The sequence shown here is derived from an EMBL/GenBank/DDBJ whole genome shotgun (WGS) entry which is preliminary data.</text>
</comment>
<dbReference type="InterPro" id="IPR011402">
    <property type="entry name" value="PLipase_D_pln"/>
</dbReference>
<evidence type="ECO:0000256" key="3">
    <source>
        <dbReference type="ARBA" id="ARBA00010683"/>
    </source>
</evidence>
<keyword evidence="8 10" id="KW-0442">Lipid degradation</keyword>
<evidence type="ECO:0000313" key="13">
    <source>
        <dbReference type="EMBL" id="OAE27689.1"/>
    </source>
</evidence>
<gene>
    <name evidence="13" type="ORF">AXG93_1080s1050</name>
</gene>
<feature type="domain" description="PLD phosphodiesterase" evidence="12">
    <location>
        <begin position="659"/>
        <end position="686"/>
    </location>
</feature>
<evidence type="ECO:0000256" key="2">
    <source>
        <dbReference type="ARBA" id="ARBA00001913"/>
    </source>
</evidence>
<dbReference type="AlphaFoldDB" id="A0A176W3U9"/>
<dbReference type="Gene3D" id="3.30.870.10">
    <property type="entry name" value="Endonuclease Chain A"/>
    <property type="match status" value="2"/>
</dbReference>
<dbReference type="SUPFAM" id="SSF49562">
    <property type="entry name" value="C2 domain (Calcium/lipid-binding domain, CaLB)"/>
    <property type="match status" value="1"/>
</dbReference>
<dbReference type="Pfam" id="PF00614">
    <property type="entry name" value="PLDc"/>
    <property type="match status" value="1"/>
</dbReference>
<evidence type="ECO:0000256" key="4">
    <source>
        <dbReference type="ARBA" id="ARBA00022723"/>
    </source>
</evidence>
<evidence type="ECO:0000256" key="5">
    <source>
        <dbReference type="ARBA" id="ARBA00022737"/>
    </source>
</evidence>
<reference evidence="13" key="1">
    <citation type="submission" date="2016-03" db="EMBL/GenBank/DDBJ databases">
        <title>Mechanisms controlling the formation of the plant cell surface in tip-growing cells are functionally conserved among land plants.</title>
        <authorList>
            <person name="Honkanen S."/>
            <person name="Jones V.A."/>
            <person name="Morieri G."/>
            <person name="Champion C."/>
            <person name="Hetherington A.J."/>
            <person name="Kelly S."/>
            <person name="Saint-Marcoux D."/>
            <person name="Proust H."/>
            <person name="Prescott H."/>
            <person name="Dolan L."/>
        </authorList>
    </citation>
    <scope>NUCLEOTIDE SEQUENCE [LARGE SCALE GENOMIC DNA]</scope>
    <source>
        <tissue evidence="13">Whole gametophyte</tissue>
    </source>
</reference>
<evidence type="ECO:0000259" key="11">
    <source>
        <dbReference type="PROSITE" id="PS50004"/>
    </source>
</evidence>
<dbReference type="GO" id="GO:0005509">
    <property type="term" value="F:calcium ion binding"/>
    <property type="evidence" value="ECO:0007669"/>
    <property type="project" value="InterPro"/>
</dbReference>
<organism evidence="13 14">
    <name type="scientific">Marchantia polymorpha subsp. ruderalis</name>
    <dbReference type="NCBI Taxonomy" id="1480154"/>
    <lineage>
        <taxon>Eukaryota</taxon>
        <taxon>Viridiplantae</taxon>
        <taxon>Streptophyta</taxon>
        <taxon>Embryophyta</taxon>
        <taxon>Marchantiophyta</taxon>
        <taxon>Marchantiopsida</taxon>
        <taxon>Marchantiidae</taxon>
        <taxon>Marchantiales</taxon>
        <taxon>Marchantiaceae</taxon>
        <taxon>Marchantia</taxon>
    </lineage>
</organism>
<keyword evidence="6 10" id="KW-0378">Hydrolase</keyword>
<feature type="domain" description="C2" evidence="11">
    <location>
        <begin position="1"/>
        <end position="130"/>
    </location>
</feature>
<dbReference type="GO" id="GO:0005886">
    <property type="term" value="C:plasma membrane"/>
    <property type="evidence" value="ECO:0007669"/>
    <property type="project" value="TreeGrafter"/>
</dbReference>
<dbReference type="InterPro" id="IPR035892">
    <property type="entry name" value="C2_domain_sf"/>
</dbReference>
<dbReference type="CDD" id="cd04015">
    <property type="entry name" value="C2_plant_PLD"/>
    <property type="match status" value="1"/>
</dbReference>
<keyword evidence="7 10" id="KW-0106">Calcium</keyword>
<dbReference type="PIRSF" id="PIRSF036470">
    <property type="entry name" value="PLD_plant"/>
    <property type="match status" value="1"/>
</dbReference>
<dbReference type="GO" id="GO:0004630">
    <property type="term" value="F:phospholipase D activity"/>
    <property type="evidence" value="ECO:0007669"/>
    <property type="project" value="UniProtKB-EC"/>
</dbReference>
<evidence type="ECO:0000256" key="10">
    <source>
        <dbReference type="PIRNR" id="PIRNR036470"/>
    </source>
</evidence>
<dbReference type="PANTHER" id="PTHR18896">
    <property type="entry name" value="PHOSPHOLIPASE D"/>
    <property type="match status" value="1"/>
</dbReference>
<evidence type="ECO:0000259" key="12">
    <source>
        <dbReference type="PROSITE" id="PS50035"/>
    </source>
</evidence>
<dbReference type="PANTHER" id="PTHR18896:SF115">
    <property type="entry name" value="PHOSPHOLIPASE D ALPHA 1"/>
    <property type="match status" value="1"/>
</dbReference>
<dbReference type="Pfam" id="PF12357">
    <property type="entry name" value="PLD_C"/>
    <property type="match status" value="1"/>
</dbReference>
<evidence type="ECO:0000256" key="9">
    <source>
        <dbReference type="ARBA" id="ARBA00023098"/>
    </source>
</evidence>
<proteinExistence type="inferred from homology"/>
<dbReference type="EC" id="3.1.4.4" evidence="10"/>
<dbReference type="SMART" id="SM00239">
    <property type="entry name" value="C2"/>
    <property type="match status" value="1"/>
</dbReference>
<comment type="cofactor">
    <cofactor evidence="2 10">
        <name>Ca(2+)</name>
        <dbReference type="ChEBI" id="CHEBI:29108"/>
    </cofactor>
</comment>
<dbReference type="Proteomes" id="UP000077202">
    <property type="component" value="Unassembled WGS sequence"/>
</dbReference>
<comment type="similarity">
    <text evidence="3 10">Belongs to the phospholipase D family. C2-PLD subfamily.</text>
</comment>
<comment type="catalytic activity">
    <reaction evidence="1 10">
        <text>a 1,2-diacyl-sn-glycero-3-phosphocholine + H2O = a 1,2-diacyl-sn-glycero-3-phosphate + choline + H(+)</text>
        <dbReference type="Rhea" id="RHEA:14445"/>
        <dbReference type="ChEBI" id="CHEBI:15354"/>
        <dbReference type="ChEBI" id="CHEBI:15377"/>
        <dbReference type="ChEBI" id="CHEBI:15378"/>
        <dbReference type="ChEBI" id="CHEBI:57643"/>
        <dbReference type="ChEBI" id="CHEBI:58608"/>
        <dbReference type="EC" id="3.1.4.4"/>
    </reaction>
</comment>
<dbReference type="SMART" id="SM00155">
    <property type="entry name" value="PLDc"/>
    <property type="match status" value="2"/>
</dbReference>
<evidence type="ECO:0000256" key="7">
    <source>
        <dbReference type="ARBA" id="ARBA00022837"/>
    </source>
</evidence>
<comment type="function">
    <text evidence="10">Hydrolyzes glycerol-phospholipids at the terminal phosphodiesteric bond.</text>
</comment>
<dbReference type="InterPro" id="IPR000008">
    <property type="entry name" value="C2_dom"/>
</dbReference>
<evidence type="ECO:0000313" key="14">
    <source>
        <dbReference type="Proteomes" id="UP000077202"/>
    </source>
</evidence>
<dbReference type="InterPro" id="IPR015679">
    <property type="entry name" value="PLipase_D_fam"/>
</dbReference>
<dbReference type="GO" id="GO:0009395">
    <property type="term" value="P:phospholipid catabolic process"/>
    <property type="evidence" value="ECO:0007669"/>
    <property type="project" value="TreeGrafter"/>
</dbReference>
<dbReference type="PROSITE" id="PS50035">
    <property type="entry name" value="PLD"/>
    <property type="match status" value="2"/>
</dbReference>
<dbReference type="Pfam" id="PF00168">
    <property type="entry name" value="C2"/>
    <property type="match status" value="1"/>
</dbReference>
<name>A0A176W3U9_MARPO</name>
<dbReference type="Gene3D" id="2.60.40.150">
    <property type="entry name" value="C2 domain"/>
    <property type="match status" value="1"/>
</dbReference>
<keyword evidence="4" id="KW-0479">Metal-binding</keyword>
<feature type="domain" description="PLD phosphodiesterase" evidence="12">
    <location>
        <begin position="330"/>
        <end position="369"/>
    </location>
</feature>
<dbReference type="EMBL" id="LVLJ01001848">
    <property type="protein sequence ID" value="OAE27689.1"/>
    <property type="molecule type" value="Genomic_DNA"/>
</dbReference>
<dbReference type="SUPFAM" id="SSF56024">
    <property type="entry name" value="Phospholipase D/nuclease"/>
    <property type="match status" value="2"/>
</dbReference>
<sequence>MASYLLHGMLHVTIYEADGLVDEDRQTGSAPLLVQLLVATVEDTIHLGRGGSQLYATVDLGKTRVGRTRMISKAPVHPVWNETFRIHAAHTVPDVAITVKDDDTVGATIIGRACVPAPVVLSGNEIDDWFDLVREDGSPLDGSRIRFRLKFVAAADDKHWSRGINPDLYTGVPFTFFPQRTGCRVTLYQDAHMLDGFMPHIALDDGLAREPSRCWEDVYQMIVGARHLIYITGWSVYTEIRLVRDEQRMIEGAENVTLGELLKRRAAEGVTVNMLVWDDRTSGTWHKDGVMATHDEDTELFFRNTNVNCVLCPRNPDEALSIVQDMSISLAFTHHQKSIVVDAPVVARGGAGRRRIVSFVGGLDLCDGRWDTQQHSLFGTLAGAHRDDFHQPNFAGASIACGGPREPWHDIHSRIEGEAAWDILYNFEQRWRMQAGDAMQDRLVTLVDVADMDPPSPAVDDDDPEAWNVQIFRSIDGGAVELPESPREAAKSGLVTGKNNVLDRSIQDGYVSAIRRAKHSVYIENQYFIGSAYGWDKAADCPAPHLIPMELTRKIVSKIEANERFAVYVVMPMWPEAVPDTATVQEILQWTHLTMQMMYKEIGRALHARDGDNASTSPRDYLNFYCLGNRETKTEWELEPSTPPAADTNYKLSQDARRFLIYVHAKLMIVDDEYVIVGSANINERSMNGARDSEIAMGAYQPYRVGGRGQVHGFRMSLWYEHLGRLESVFVRPGSLDCVRTVNALADELWSLYMQDEPCDLPGHLLPFPVAVAQDGAVTALPGFETFPDTKAPVLGAESAFLPPLSAPENAVAYSNLTKLSEPHTATAQTGKYDKCAEHQPRRI</sequence>
<accession>A0A176W3U9</accession>
<evidence type="ECO:0000256" key="6">
    <source>
        <dbReference type="ARBA" id="ARBA00022801"/>
    </source>
</evidence>
<keyword evidence="5" id="KW-0677">Repeat</keyword>
<keyword evidence="14" id="KW-1185">Reference proteome</keyword>
<protein>
    <recommendedName>
        <fullName evidence="10">Phospholipase D</fullName>
        <ecNumber evidence="10">3.1.4.4</ecNumber>
    </recommendedName>
</protein>
<dbReference type="InterPro" id="IPR001736">
    <property type="entry name" value="PLipase_D/transphosphatidylase"/>
</dbReference>
<dbReference type="InterPro" id="IPR024632">
    <property type="entry name" value="PLipase_D_C"/>
</dbReference>
<keyword evidence="9" id="KW-0443">Lipid metabolism</keyword>
<dbReference type="GO" id="GO:0046470">
    <property type="term" value="P:phosphatidylcholine metabolic process"/>
    <property type="evidence" value="ECO:0007669"/>
    <property type="project" value="InterPro"/>
</dbReference>